<feature type="region of interest" description="Disordered" evidence="1">
    <location>
        <begin position="1"/>
        <end position="52"/>
    </location>
</feature>
<organism evidence="2 3">
    <name type="scientific">Tetraodon nigroviridis</name>
    <name type="common">Spotted green pufferfish</name>
    <name type="synonym">Chelonodon nigroviridis</name>
    <dbReference type="NCBI Taxonomy" id="99883"/>
    <lineage>
        <taxon>Eukaryota</taxon>
        <taxon>Metazoa</taxon>
        <taxon>Chordata</taxon>
        <taxon>Craniata</taxon>
        <taxon>Vertebrata</taxon>
        <taxon>Euteleostomi</taxon>
        <taxon>Actinopterygii</taxon>
        <taxon>Neopterygii</taxon>
        <taxon>Teleostei</taxon>
        <taxon>Neoteleostei</taxon>
        <taxon>Acanthomorphata</taxon>
        <taxon>Eupercaria</taxon>
        <taxon>Tetraodontiformes</taxon>
        <taxon>Tetradontoidea</taxon>
        <taxon>Tetraodontidae</taxon>
        <taxon>Tetraodon</taxon>
    </lineage>
</organism>
<evidence type="ECO:0000313" key="2">
    <source>
        <dbReference type="Ensembl" id="ENSTNIP00000005400.1"/>
    </source>
</evidence>
<reference evidence="2" key="2">
    <citation type="submission" date="2025-08" db="UniProtKB">
        <authorList>
            <consortium name="Ensembl"/>
        </authorList>
    </citation>
    <scope>IDENTIFICATION</scope>
</reference>
<accession>H3CAX8</accession>
<name>H3CAX8_TETNG</name>
<evidence type="ECO:0000256" key="1">
    <source>
        <dbReference type="SAM" id="MobiDB-lite"/>
    </source>
</evidence>
<proteinExistence type="predicted"/>
<evidence type="ECO:0000313" key="3">
    <source>
        <dbReference type="Proteomes" id="UP000007303"/>
    </source>
</evidence>
<dbReference type="HOGENOM" id="CLU_1975682_0_0_1"/>
<feature type="region of interest" description="Disordered" evidence="1">
    <location>
        <begin position="72"/>
        <end position="108"/>
    </location>
</feature>
<reference evidence="3" key="1">
    <citation type="journal article" date="2004" name="Nature">
        <title>Genome duplication in the teleost fish Tetraodon nigroviridis reveals the early vertebrate proto-karyotype.</title>
        <authorList>
            <person name="Jaillon O."/>
            <person name="Aury J.-M."/>
            <person name="Brunet F."/>
            <person name="Petit J.-L."/>
            <person name="Stange-Thomann N."/>
            <person name="Mauceli E."/>
            <person name="Bouneau L."/>
            <person name="Fischer C."/>
            <person name="Ozouf-Costaz C."/>
            <person name="Bernot A."/>
            <person name="Nicaud S."/>
            <person name="Jaffe D."/>
            <person name="Fisher S."/>
            <person name="Lutfalla G."/>
            <person name="Dossat C."/>
            <person name="Segurens B."/>
            <person name="Dasilva C."/>
            <person name="Salanoubat M."/>
            <person name="Levy M."/>
            <person name="Boudet N."/>
            <person name="Castellano S."/>
            <person name="Anthouard V."/>
            <person name="Jubin C."/>
            <person name="Castelli V."/>
            <person name="Katinka M."/>
            <person name="Vacherie B."/>
            <person name="Biemont C."/>
            <person name="Skalli Z."/>
            <person name="Cattolico L."/>
            <person name="Poulain J."/>
            <person name="De Berardinis V."/>
            <person name="Cruaud C."/>
            <person name="Duprat S."/>
            <person name="Brottier P."/>
            <person name="Coutanceau J.-P."/>
            <person name="Gouzy J."/>
            <person name="Parra G."/>
            <person name="Lardier G."/>
            <person name="Chapple C."/>
            <person name="McKernan K.J."/>
            <person name="McEwan P."/>
            <person name="Bosak S."/>
            <person name="Kellis M."/>
            <person name="Volff J.-N."/>
            <person name="Guigo R."/>
            <person name="Zody M.C."/>
            <person name="Mesirov J."/>
            <person name="Lindblad-Toh K."/>
            <person name="Birren B."/>
            <person name="Nusbaum C."/>
            <person name="Kahn D."/>
            <person name="Robinson-Rechavi M."/>
            <person name="Laudet V."/>
            <person name="Schachter V."/>
            <person name="Quetier F."/>
            <person name="Saurin W."/>
            <person name="Scarpelli C."/>
            <person name="Wincker P."/>
            <person name="Lander E.S."/>
            <person name="Weissenbach J."/>
            <person name="Roest Crollius H."/>
        </authorList>
    </citation>
    <scope>NUCLEOTIDE SEQUENCE [LARGE SCALE GENOMIC DNA]</scope>
</reference>
<feature type="compositionally biased region" description="Low complexity" evidence="1">
    <location>
        <begin position="89"/>
        <end position="98"/>
    </location>
</feature>
<dbReference type="InParanoid" id="H3CAX8"/>
<dbReference type="AlphaFoldDB" id="H3CAX8"/>
<protein>
    <submittedName>
        <fullName evidence="2">Uncharacterized protein</fullName>
    </submittedName>
</protein>
<dbReference type="Ensembl" id="ENSTNIT00000005546.1">
    <property type="protein sequence ID" value="ENSTNIP00000005400.1"/>
    <property type="gene ID" value="ENSTNIG00000002835.1"/>
</dbReference>
<reference evidence="2" key="3">
    <citation type="submission" date="2025-09" db="UniProtKB">
        <authorList>
            <consortium name="Ensembl"/>
        </authorList>
    </citation>
    <scope>IDENTIFICATION</scope>
</reference>
<dbReference type="Proteomes" id="UP000007303">
    <property type="component" value="Unassembled WGS sequence"/>
</dbReference>
<sequence>ICAALPPTVRAETAQTRRKESPDLRPQTATSSAGDQRRFRGSNELCHPRTGAWKSFCGSPVLLRCVLMMGAEESRQEKKQDTQREDQHQQSSAPAASPDGAGELPQCLLGDRSVDDMRFMITCTNWY</sequence>
<feature type="compositionally biased region" description="Basic and acidic residues" evidence="1">
    <location>
        <begin position="72"/>
        <end position="88"/>
    </location>
</feature>
<keyword evidence="3" id="KW-1185">Reference proteome</keyword>